<organism evidence="2 3">
    <name type="scientific">Deinococcus multiflagellatus</name>
    <dbReference type="NCBI Taxonomy" id="1656887"/>
    <lineage>
        <taxon>Bacteria</taxon>
        <taxon>Thermotogati</taxon>
        <taxon>Deinococcota</taxon>
        <taxon>Deinococci</taxon>
        <taxon>Deinococcales</taxon>
        <taxon>Deinococcaceae</taxon>
        <taxon>Deinococcus</taxon>
    </lineage>
</organism>
<proteinExistence type="predicted"/>
<feature type="compositionally biased region" description="Pro residues" evidence="1">
    <location>
        <begin position="153"/>
        <end position="163"/>
    </location>
</feature>
<protein>
    <submittedName>
        <fullName evidence="2">Uncharacterized protein</fullName>
    </submittedName>
</protein>
<accession>A0ABW1ZSB2</accession>
<keyword evidence="3" id="KW-1185">Reference proteome</keyword>
<evidence type="ECO:0000313" key="2">
    <source>
        <dbReference type="EMBL" id="MFC6663879.1"/>
    </source>
</evidence>
<reference evidence="3" key="1">
    <citation type="journal article" date="2019" name="Int. J. Syst. Evol. Microbiol.">
        <title>The Global Catalogue of Microorganisms (GCM) 10K type strain sequencing project: providing services to taxonomists for standard genome sequencing and annotation.</title>
        <authorList>
            <consortium name="The Broad Institute Genomics Platform"/>
            <consortium name="The Broad Institute Genome Sequencing Center for Infectious Disease"/>
            <person name="Wu L."/>
            <person name="Ma J."/>
        </authorList>
    </citation>
    <scope>NUCLEOTIDE SEQUENCE [LARGE SCALE GENOMIC DNA]</scope>
    <source>
        <strain evidence="3">CCUG 63830</strain>
    </source>
</reference>
<evidence type="ECO:0000256" key="1">
    <source>
        <dbReference type="SAM" id="MobiDB-lite"/>
    </source>
</evidence>
<dbReference type="EMBL" id="JBHSWB010000004">
    <property type="protein sequence ID" value="MFC6663879.1"/>
    <property type="molecule type" value="Genomic_DNA"/>
</dbReference>
<feature type="region of interest" description="Disordered" evidence="1">
    <location>
        <begin position="124"/>
        <end position="163"/>
    </location>
</feature>
<dbReference type="RefSeq" id="WP_380059396.1">
    <property type="nucleotide sequence ID" value="NZ_JBHSWB010000004.1"/>
</dbReference>
<dbReference type="Proteomes" id="UP001596317">
    <property type="component" value="Unassembled WGS sequence"/>
</dbReference>
<name>A0ABW1ZSB2_9DEIO</name>
<sequence>MAQAATQPTPAPSSTPAYIGPNITRQYYSQDLMTKYGALDMTQDSLWTLEFPSAVTDIYYTRDDMISAKIVGNTVVIAALAKTGTLPIAVMLEGGRKQFFKATFKADAPTVKLIRIIDRDLPAKAAPTSEEEPERPVDLASPTSVAPAAPEGVTPPEPRPPLAVSPSWSAAWLCKRRRHLNPQCWPLSRR</sequence>
<evidence type="ECO:0000313" key="3">
    <source>
        <dbReference type="Proteomes" id="UP001596317"/>
    </source>
</evidence>
<comment type="caution">
    <text evidence="2">The sequence shown here is derived from an EMBL/GenBank/DDBJ whole genome shotgun (WGS) entry which is preliminary data.</text>
</comment>
<gene>
    <name evidence="2" type="ORF">ACFP90_28200</name>
</gene>